<organism evidence="5 6">
    <name type="scientific">Zoogloea dura</name>
    <dbReference type="NCBI Taxonomy" id="2728840"/>
    <lineage>
        <taxon>Bacteria</taxon>
        <taxon>Pseudomonadati</taxon>
        <taxon>Pseudomonadota</taxon>
        <taxon>Betaproteobacteria</taxon>
        <taxon>Rhodocyclales</taxon>
        <taxon>Zoogloeaceae</taxon>
        <taxon>Zoogloea</taxon>
    </lineage>
</organism>
<evidence type="ECO:0000256" key="3">
    <source>
        <dbReference type="ARBA" id="ARBA00023163"/>
    </source>
</evidence>
<dbReference type="Pfam" id="PF12833">
    <property type="entry name" value="HTH_18"/>
    <property type="match status" value="1"/>
</dbReference>
<keyword evidence="2" id="KW-0238">DNA-binding</keyword>
<accession>A0A848G7E5</accession>
<dbReference type="SMART" id="SM00342">
    <property type="entry name" value="HTH_ARAC"/>
    <property type="match status" value="1"/>
</dbReference>
<dbReference type="GO" id="GO:0005829">
    <property type="term" value="C:cytosol"/>
    <property type="evidence" value="ECO:0007669"/>
    <property type="project" value="TreeGrafter"/>
</dbReference>
<dbReference type="InterPro" id="IPR032687">
    <property type="entry name" value="AraC-type_N"/>
</dbReference>
<proteinExistence type="predicted"/>
<evidence type="ECO:0000259" key="4">
    <source>
        <dbReference type="PROSITE" id="PS01124"/>
    </source>
</evidence>
<dbReference type="Pfam" id="PF12625">
    <property type="entry name" value="Arabinose_bd"/>
    <property type="match status" value="1"/>
</dbReference>
<dbReference type="InterPro" id="IPR009057">
    <property type="entry name" value="Homeodomain-like_sf"/>
</dbReference>
<dbReference type="EMBL" id="JABBGA010000013">
    <property type="protein sequence ID" value="NML27190.1"/>
    <property type="molecule type" value="Genomic_DNA"/>
</dbReference>
<name>A0A848G7E5_9RHOO</name>
<evidence type="ECO:0000313" key="6">
    <source>
        <dbReference type="Proteomes" id="UP000580043"/>
    </source>
</evidence>
<dbReference type="GO" id="GO:0000976">
    <property type="term" value="F:transcription cis-regulatory region binding"/>
    <property type="evidence" value="ECO:0007669"/>
    <property type="project" value="TreeGrafter"/>
</dbReference>
<dbReference type="GO" id="GO:0003700">
    <property type="term" value="F:DNA-binding transcription factor activity"/>
    <property type="evidence" value="ECO:0007669"/>
    <property type="project" value="InterPro"/>
</dbReference>
<evidence type="ECO:0000256" key="2">
    <source>
        <dbReference type="ARBA" id="ARBA00023125"/>
    </source>
</evidence>
<dbReference type="PROSITE" id="PS01124">
    <property type="entry name" value="HTH_ARAC_FAMILY_2"/>
    <property type="match status" value="1"/>
</dbReference>
<protein>
    <submittedName>
        <fullName evidence="5">AraC family transcriptional regulator</fullName>
    </submittedName>
</protein>
<dbReference type="RefSeq" id="WP_169146729.1">
    <property type="nucleotide sequence ID" value="NZ_JABBGA010000013.1"/>
</dbReference>
<reference evidence="5 6" key="1">
    <citation type="submission" date="2020-04" db="EMBL/GenBank/DDBJ databases">
        <title>Zoogloea sp. G-4-1-14 isolated from soil.</title>
        <authorList>
            <person name="Dahal R.H."/>
        </authorList>
    </citation>
    <scope>NUCLEOTIDE SEQUENCE [LARGE SCALE GENOMIC DNA]</scope>
    <source>
        <strain evidence="5 6">G-4-1-14</strain>
    </source>
</reference>
<gene>
    <name evidence="5" type="ORF">HHL15_15665</name>
</gene>
<keyword evidence="1" id="KW-0805">Transcription regulation</keyword>
<dbReference type="InterPro" id="IPR018060">
    <property type="entry name" value="HTH_AraC"/>
</dbReference>
<dbReference type="Gene3D" id="1.10.10.60">
    <property type="entry name" value="Homeodomain-like"/>
    <property type="match status" value="1"/>
</dbReference>
<feature type="domain" description="HTH araC/xylS-type" evidence="4">
    <location>
        <begin position="230"/>
        <end position="327"/>
    </location>
</feature>
<sequence length="339" mass="37906">MGFVTGMLSGMLRRNIDPAPLLAELDINLADAASRVPLDRYASLYNLVIRELHDEGFGLFSNPMGPGSFEFLCRGMLGAPTLADGLDRARRFLAIVLPDLGVSVLRRDDRAELQIVERHPLTASPDDPARVFAFEWLLRLLHSLSCWLVGRGLALDSVDFPFHPPAHADDYALVYTARSRFMEGPHLIARFNATLLDLPIRRDEAALNAFLEGAPGRISMLYRRDRNTVIRVRDLIRDALPASLTQDEAADRLHMSPRTLHRRLEEEGSSFRGIKEALRRDIALARLTKTRQPIAQVAADLGYADTSAFYRAFTSWTSMSPDRYRKQLSGMPPEPGATA</sequence>
<evidence type="ECO:0000256" key="1">
    <source>
        <dbReference type="ARBA" id="ARBA00023015"/>
    </source>
</evidence>
<dbReference type="AlphaFoldDB" id="A0A848G7E5"/>
<evidence type="ECO:0000313" key="5">
    <source>
        <dbReference type="EMBL" id="NML27190.1"/>
    </source>
</evidence>
<comment type="caution">
    <text evidence="5">The sequence shown here is derived from an EMBL/GenBank/DDBJ whole genome shotgun (WGS) entry which is preliminary data.</text>
</comment>
<keyword evidence="6" id="KW-1185">Reference proteome</keyword>
<keyword evidence="3" id="KW-0804">Transcription</keyword>
<dbReference type="SUPFAM" id="SSF46689">
    <property type="entry name" value="Homeodomain-like"/>
    <property type="match status" value="1"/>
</dbReference>
<dbReference type="PANTHER" id="PTHR47894">
    <property type="entry name" value="HTH-TYPE TRANSCRIPTIONAL REGULATOR GADX"/>
    <property type="match status" value="1"/>
</dbReference>
<dbReference type="Proteomes" id="UP000580043">
    <property type="component" value="Unassembled WGS sequence"/>
</dbReference>
<dbReference type="PANTHER" id="PTHR47894:SF1">
    <property type="entry name" value="HTH-TYPE TRANSCRIPTIONAL REGULATOR VQSM"/>
    <property type="match status" value="1"/>
</dbReference>